<protein>
    <submittedName>
        <fullName evidence="1">DUF4145 domain-containing protein</fullName>
    </submittedName>
</protein>
<dbReference type="AlphaFoldDB" id="A0ABD6Z1K4"/>
<evidence type="ECO:0000313" key="1">
    <source>
        <dbReference type="EMBL" id="QGN29982.1"/>
    </source>
</evidence>
<dbReference type="Proteomes" id="UP000422837">
    <property type="component" value="Chromosome"/>
</dbReference>
<proteinExistence type="predicted"/>
<reference evidence="1 2" key="1">
    <citation type="submission" date="2019-11" db="EMBL/GenBank/DDBJ databases">
        <title>Detection and genome characteristic of a blood enterococcus casselifavus isolate from Zhengzhou,china.</title>
        <authorList>
            <person name="Wen P."/>
        </authorList>
    </citation>
    <scope>NUCLEOTIDE SEQUENCE [LARGE SCALE GENOMIC DNA]</scope>
    <source>
        <strain evidence="1 2">EC291</strain>
    </source>
</reference>
<dbReference type="RefSeq" id="WP_010749466.1">
    <property type="nucleotide sequence ID" value="NZ_CP046123.1"/>
</dbReference>
<dbReference type="EMBL" id="CP046123">
    <property type="protein sequence ID" value="QGN29982.1"/>
    <property type="molecule type" value="Genomic_DNA"/>
</dbReference>
<name>A0ABD6Z1K4_ENTCA</name>
<sequence length="252" mass="29210">MNKKIAISFPDGSNSPVYGVFDLNESCPHCAYPIEPIMRGCYADKIFSNIYNTAAVVLQCPRKECRRFHIQAFDFTKTGRDNYTIERTEDLIVYTYKPLLKNDLPNEIRETFPEFDTIYNQALEAESIGLDQIAGLGFRKSLEFLIKSFAIKRDAESEEKIKTETLNNTIQNRYNDLPRIQNLLELSAWIGNDEAHFVRKHSSLDIQTMKRFIRSASMFISGELDYEFSDAYVTAEKERIKQEKLAKQNQDQ</sequence>
<accession>A0ABD6Z1K4</accession>
<organism evidence="1 2">
    <name type="scientific">Enterococcus casseliflavus</name>
    <name type="common">Enterococcus flavescens</name>
    <dbReference type="NCBI Taxonomy" id="37734"/>
    <lineage>
        <taxon>Bacteria</taxon>
        <taxon>Bacillati</taxon>
        <taxon>Bacillota</taxon>
        <taxon>Bacilli</taxon>
        <taxon>Lactobacillales</taxon>
        <taxon>Enterococcaceae</taxon>
        <taxon>Enterococcus</taxon>
    </lineage>
</organism>
<gene>
    <name evidence="1" type="ORF">GFU50_10875</name>
</gene>
<evidence type="ECO:0000313" key="2">
    <source>
        <dbReference type="Proteomes" id="UP000422837"/>
    </source>
</evidence>